<proteinExistence type="predicted"/>
<evidence type="ECO:0000313" key="2">
    <source>
        <dbReference type="Proteomes" id="UP000002534"/>
    </source>
</evidence>
<dbReference type="HOGENOM" id="CLU_2618877_0_0_7"/>
<protein>
    <submittedName>
        <fullName evidence="1">Uncharacterized protein</fullName>
    </submittedName>
</protein>
<gene>
    <name evidence="1" type="ordered locus">Pcar_3465</name>
</gene>
<dbReference type="KEGG" id="pca:Pcar_3465"/>
<sequence length="78" mass="8704">MTWVAKQINLAKPHPLCSRQPFRISFWSIVAENSSCIVFGLSIAMYKLDRSHHGTCYPSECASGNSGCTQRSFHLGNE</sequence>
<dbReference type="Proteomes" id="UP000002534">
    <property type="component" value="Chromosome"/>
</dbReference>
<dbReference type="EMBL" id="CP000142">
    <property type="protein sequence ID" value="AFR67615.1"/>
    <property type="molecule type" value="Genomic_DNA"/>
</dbReference>
<name>J9UJS5_SYNC1</name>
<dbReference type="AlphaFoldDB" id="J9UJS5"/>
<keyword evidence="2" id="KW-1185">Reference proteome</keyword>
<organism evidence="1 2">
    <name type="scientific">Syntrophotalea carbinolica (strain DSM 2380 / NBRC 103641 / GraBd1)</name>
    <name type="common">Pelobacter carbinolicus</name>
    <dbReference type="NCBI Taxonomy" id="338963"/>
    <lineage>
        <taxon>Bacteria</taxon>
        <taxon>Pseudomonadati</taxon>
        <taxon>Thermodesulfobacteriota</taxon>
        <taxon>Desulfuromonadia</taxon>
        <taxon>Desulfuromonadales</taxon>
        <taxon>Syntrophotaleaceae</taxon>
        <taxon>Syntrophotalea</taxon>
    </lineage>
</organism>
<evidence type="ECO:0000313" key="1">
    <source>
        <dbReference type="EMBL" id="AFR67615.1"/>
    </source>
</evidence>
<reference evidence="2" key="1">
    <citation type="submission" date="2005-10" db="EMBL/GenBank/DDBJ databases">
        <title>Complete sequence of Pelobacter carbinolicus DSM 2380.</title>
        <authorList>
            <person name="Copeland A."/>
            <person name="Lucas S."/>
            <person name="Lapidus A."/>
            <person name="Barry K."/>
            <person name="Detter J.C."/>
            <person name="Glavina T."/>
            <person name="Hammon N."/>
            <person name="Israni S."/>
            <person name="Pitluck S."/>
            <person name="Chertkov O."/>
            <person name="Schmutz J."/>
            <person name="Larimer F."/>
            <person name="Land M."/>
            <person name="Kyrpides N."/>
            <person name="Ivanova N."/>
            <person name="Richardson P."/>
        </authorList>
    </citation>
    <scope>NUCLEOTIDE SEQUENCE [LARGE SCALE GENOMIC DNA]</scope>
    <source>
        <strain evidence="2">DSM 2380 / NBRC 103641 / GraBd1</strain>
    </source>
</reference>
<reference evidence="1 2" key="2">
    <citation type="journal article" date="2012" name="BMC Genomics">
        <title>The genome of Pelobacter carbinolicus reveals surprising metabolic capabilities and physiological features.</title>
        <authorList>
            <person name="Aklujkar M."/>
            <person name="Haveman S.A."/>
            <person name="Didonato R.Jr."/>
            <person name="Chertkov O."/>
            <person name="Han C.S."/>
            <person name="Land M.L."/>
            <person name="Brown P."/>
            <person name="Lovley D.R."/>
        </authorList>
    </citation>
    <scope>NUCLEOTIDE SEQUENCE [LARGE SCALE GENOMIC DNA]</scope>
    <source>
        <strain evidence="2">DSM 2380 / NBRC 103641 / GraBd1</strain>
    </source>
</reference>
<dbReference type="STRING" id="338963.Pcar_3465"/>
<accession>J9UJS5</accession>